<dbReference type="EMBL" id="BPQB01000134">
    <property type="protein sequence ID" value="GJF00113.1"/>
    <property type="molecule type" value="Genomic_DNA"/>
</dbReference>
<dbReference type="GO" id="GO:0005634">
    <property type="term" value="C:nucleus"/>
    <property type="evidence" value="ECO:0007669"/>
    <property type="project" value="UniProtKB-SubCell"/>
</dbReference>
<evidence type="ECO:0000256" key="4">
    <source>
        <dbReference type="ARBA" id="ARBA00023043"/>
    </source>
</evidence>
<dbReference type="GO" id="GO:0043124">
    <property type="term" value="P:negative regulation of canonical NF-kappaB signal transduction"/>
    <property type="evidence" value="ECO:0007669"/>
    <property type="project" value="InterPro"/>
</dbReference>
<reference evidence="8 9" key="1">
    <citation type="submission" date="2021-08" db="EMBL/GenBank/DDBJ databases">
        <title>Draft Genome Sequence of Phanerochaete sordida strain YK-624.</title>
        <authorList>
            <person name="Mori T."/>
            <person name="Dohra H."/>
            <person name="Suzuki T."/>
            <person name="Kawagishi H."/>
            <person name="Hirai H."/>
        </authorList>
    </citation>
    <scope>NUCLEOTIDE SEQUENCE [LARGE SCALE GENOMIC DNA]</scope>
    <source>
        <strain evidence="8 9">YK-624</strain>
    </source>
</reference>
<keyword evidence="2" id="KW-0597">Phosphoprotein</keyword>
<feature type="coiled-coil region" evidence="6">
    <location>
        <begin position="151"/>
        <end position="213"/>
    </location>
</feature>
<keyword evidence="6" id="KW-0175">Coiled coil</keyword>
<evidence type="ECO:0000256" key="2">
    <source>
        <dbReference type="ARBA" id="ARBA00022553"/>
    </source>
</evidence>
<protein>
    <recommendedName>
        <fullName evidence="10">J domain-containing protein</fullName>
    </recommendedName>
</protein>
<feature type="region of interest" description="Disordered" evidence="7">
    <location>
        <begin position="110"/>
        <end position="129"/>
    </location>
</feature>
<name>A0A9P3GQT0_9APHY</name>
<dbReference type="PANTHER" id="PTHR15263:SF1">
    <property type="entry name" value="NF-KAPPA-B INHIBITOR-LIKE PROTEIN 1"/>
    <property type="match status" value="1"/>
</dbReference>
<proteinExistence type="predicted"/>
<keyword evidence="5" id="KW-0539">Nucleus</keyword>
<evidence type="ECO:0000256" key="5">
    <source>
        <dbReference type="ARBA" id="ARBA00023242"/>
    </source>
</evidence>
<dbReference type="AlphaFoldDB" id="A0A9P3GQT0"/>
<keyword evidence="3" id="KW-0677">Repeat</keyword>
<evidence type="ECO:0000313" key="8">
    <source>
        <dbReference type="EMBL" id="GJF00113.1"/>
    </source>
</evidence>
<keyword evidence="4" id="KW-0040">ANK repeat</keyword>
<accession>A0A9P3GQT0</accession>
<dbReference type="Proteomes" id="UP000703269">
    <property type="component" value="Unassembled WGS sequence"/>
</dbReference>
<sequence length="326" mass="37541">MSPPNNHVYRLREGLDALRAGLSHIQHGVATGQNARDHRANAVNSMVNALDDLSAAVDGLEWDRAAERRTRDRVWTDLVARKDNEVDEAKALLEETETRLADERARLQTMEEEHRRETHRRIQAEERAEAAETRGLRDWDDDFGFTNSNRVFDLEDKIEDLKRECDAERKRTQAAEAQVAEANMRLHFALIETQNAQEEMASFQRKIEGLKFELYHARVEAAWTTYDALWAVLADEALPFSAIPWPVVETPQGPEDITPEAIRELLFSTAHSPGQTRRERVKRALLRWHPDKFGPRLQRVPKSERKDVQRAVNLVAAYLNDLLKDL</sequence>
<evidence type="ECO:0000256" key="1">
    <source>
        <dbReference type="ARBA" id="ARBA00004123"/>
    </source>
</evidence>
<organism evidence="8 9">
    <name type="scientific">Phanerochaete sordida</name>
    <dbReference type="NCBI Taxonomy" id="48140"/>
    <lineage>
        <taxon>Eukaryota</taxon>
        <taxon>Fungi</taxon>
        <taxon>Dikarya</taxon>
        <taxon>Basidiomycota</taxon>
        <taxon>Agaricomycotina</taxon>
        <taxon>Agaricomycetes</taxon>
        <taxon>Polyporales</taxon>
        <taxon>Phanerochaetaceae</taxon>
        <taxon>Phanerochaete</taxon>
    </lineage>
</organism>
<dbReference type="OrthoDB" id="412109at2759"/>
<evidence type="ECO:0000256" key="3">
    <source>
        <dbReference type="ARBA" id="ARBA00022737"/>
    </source>
</evidence>
<evidence type="ECO:0000313" key="9">
    <source>
        <dbReference type="Proteomes" id="UP000703269"/>
    </source>
</evidence>
<keyword evidence="9" id="KW-1185">Reference proteome</keyword>
<gene>
    <name evidence="8" type="ORF">PsYK624_163920</name>
</gene>
<comment type="caution">
    <text evidence="8">The sequence shown here is derived from an EMBL/GenBank/DDBJ whole genome shotgun (WGS) entry which is preliminary data.</text>
</comment>
<dbReference type="InterPro" id="IPR038753">
    <property type="entry name" value="NFKBIL1"/>
</dbReference>
<evidence type="ECO:0008006" key="10">
    <source>
        <dbReference type="Google" id="ProtNLM"/>
    </source>
</evidence>
<evidence type="ECO:0000256" key="6">
    <source>
        <dbReference type="SAM" id="Coils"/>
    </source>
</evidence>
<evidence type="ECO:0000256" key="7">
    <source>
        <dbReference type="SAM" id="MobiDB-lite"/>
    </source>
</evidence>
<comment type="subcellular location">
    <subcellularLocation>
        <location evidence="1">Nucleus</location>
    </subcellularLocation>
</comment>
<dbReference type="PANTHER" id="PTHR15263">
    <property type="entry name" value="I-KAPPA-B-LIKE PROTEIN IKBL"/>
    <property type="match status" value="1"/>
</dbReference>